<protein>
    <submittedName>
        <fullName evidence="3">Uncharacterized protein</fullName>
    </submittedName>
</protein>
<keyword evidence="4" id="KW-1185">Reference proteome</keyword>
<dbReference type="GeneID" id="25901258"/>
<evidence type="ECO:0000313" key="4">
    <source>
        <dbReference type="Proteomes" id="UP000054560"/>
    </source>
</evidence>
<dbReference type="Proteomes" id="UP000054560">
    <property type="component" value="Unassembled WGS sequence"/>
</dbReference>
<dbReference type="AlphaFoldDB" id="A0A0L0GE30"/>
<reference evidence="3 4" key="1">
    <citation type="submission" date="2011-02" db="EMBL/GenBank/DDBJ databases">
        <title>The Genome Sequence of Sphaeroforma arctica JP610.</title>
        <authorList>
            <consortium name="The Broad Institute Genome Sequencing Platform"/>
            <person name="Russ C."/>
            <person name="Cuomo C."/>
            <person name="Young S.K."/>
            <person name="Zeng Q."/>
            <person name="Gargeya S."/>
            <person name="Alvarado L."/>
            <person name="Berlin A."/>
            <person name="Chapman S.B."/>
            <person name="Chen Z."/>
            <person name="Freedman E."/>
            <person name="Gellesch M."/>
            <person name="Goldberg J."/>
            <person name="Griggs A."/>
            <person name="Gujja S."/>
            <person name="Heilman E."/>
            <person name="Heiman D."/>
            <person name="Howarth C."/>
            <person name="Mehta T."/>
            <person name="Neiman D."/>
            <person name="Pearson M."/>
            <person name="Roberts A."/>
            <person name="Saif S."/>
            <person name="Shea T."/>
            <person name="Shenoy N."/>
            <person name="Sisk P."/>
            <person name="Stolte C."/>
            <person name="Sykes S."/>
            <person name="White J."/>
            <person name="Yandava C."/>
            <person name="Burger G."/>
            <person name="Gray M.W."/>
            <person name="Holland P.W.H."/>
            <person name="King N."/>
            <person name="Lang F.B.F."/>
            <person name="Roger A.J."/>
            <person name="Ruiz-Trillo I."/>
            <person name="Haas B."/>
            <person name="Nusbaum C."/>
            <person name="Birren B."/>
        </authorList>
    </citation>
    <scope>NUCLEOTIDE SEQUENCE [LARGE SCALE GENOMIC DNA]</scope>
    <source>
        <strain evidence="3 4">JP610</strain>
    </source>
</reference>
<dbReference type="InterPro" id="IPR004882">
    <property type="entry name" value="Luc7-rel"/>
</dbReference>
<evidence type="ECO:0000256" key="1">
    <source>
        <dbReference type="ARBA" id="ARBA00005655"/>
    </source>
</evidence>
<proteinExistence type="inferred from homology"/>
<dbReference type="GO" id="GO:0006376">
    <property type="term" value="P:mRNA splice site recognition"/>
    <property type="evidence" value="ECO:0007669"/>
    <property type="project" value="InterPro"/>
</dbReference>
<evidence type="ECO:0000256" key="2">
    <source>
        <dbReference type="SAM" id="MobiDB-lite"/>
    </source>
</evidence>
<dbReference type="STRING" id="667725.A0A0L0GE30"/>
<dbReference type="Pfam" id="PF03194">
    <property type="entry name" value="LUC7"/>
    <property type="match status" value="1"/>
</dbReference>
<dbReference type="eggNOG" id="KOG0796">
    <property type="taxonomic scope" value="Eukaryota"/>
</dbReference>
<accession>A0A0L0GE30</accession>
<dbReference type="RefSeq" id="XP_014161033.1">
    <property type="nucleotide sequence ID" value="XM_014305558.1"/>
</dbReference>
<dbReference type="PANTHER" id="PTHR12375">
    <property type="entry name" value="RNA-BINDING PROTEIN LUC7-RELATED"/>
    <property type="match status" value="1"/>
</dbReference>
<organism evidence="3 4">
    <name type="scientific">Sphaeroforma arctica JP610</name>
    <dbReference type="NCBI Taxonomy" id="667725"/>
    <lineage>
        <taxon>Eukaryota</taxon>
        <taxon>Ichthyosporea</taxon>
        <taxon>Ichthyophonida</taxon>
        <taxon>Sphaeroforma</taxon>
    </lineage>
</organism>
<dbReference type="OrthoDB" id="153872at2759"/>
<sequence>MSAQELMRQMMDDLMGQNRNGDKTSPDLVFTDHEVCKPFLLGVCTRELFINTKKEEPLCGKEHDDKLKLAYEEAVKKGKTFPFEEDVLQFLDYKVRDMDRELGRAHDRLSLQQAPIEDVETHNKIMDIAKQIGEKLAKAEEMGEEGKVDDAQALMAEVESLKRDKLAAERSVANDGPAQQQYQQQKLRVCDVCSALLSQFDSDRRLADHFGGKVHAGCLRLRTLQKEWKEKILERRNRPVSRDAEDRDRSDRRDRDRDEKTSRSSRSDRDRSDKDRSDRDRGSDRRDRDRDRSYRERSDRDRSDRDRSDRDMKTAAAEVDQESAVADEGQLFSGLYVTLYDKS</sequence>
<gene>
    <name evidence="3" type="ORF">SARC_00754</name>
</gene>
<name>A0A0L0GE30_9EUKA</name>
<dbReference type="GO" id="GO:0003729">
    <property type="term" value="F:mRNA binding"/>
    <property type="evidence" value="ECO:0007669"/>
    <property type="project" value="InterPro"/>
</dbReference>
<feature type="compositionally biased region" description="Basic and acidic residues" evidence="2">
    <location>
        <begin position="237"/>
        <end position="313"/>
    </location>
</feature>
<dbReference type="EMBL" id="KQ241622">
    <property type="protein sequence ID" value="KNC87131.1"/>
    <property type="molecule type" value="Genomic_DNA"/>
</dbReference>
<evidence type="ECO:0000313" key="3">
    <source>
        <dbReference type="EMBL" id="KNC87131.1"/>
    </source>
</evidence>
<dbReference type="GO" id="GO:0005685">
    <property type="term" value="C:U1 snRNP"/>
    <property type="evidence" value="ECO:0007669"/>
    <property type="project" value="InterPro"/>
</dbReference>
<feature type="region of interest" description="Disordered" evidence="2">
    <location>
        <begin position="237"/>
        <end position="330"/>
    </location>
</feature>
<comment type="similarity">
    <text evidence="1">Belongs to the Luc7 family.</text>
</comment>